<keyword evidence="7" id="KW-1185">Reference proteome</keyword>
<accession>A0A9W7ATI3</accession>
<dbReference type="Gene3D" id="3.40.50.300">
    <property type="entry name" value="P-loop containing nucleotide triphosphate hydrolases"/>
    <property type="match status" value="1"/>
</dbReference>
<feature type="region of interest" description="Disordered" evidence="3">
    <location>
        <begin position="34"/>
        <end position="83"/>
    </location>
</feature>
<dbReference type="Gene3D" id="3.40.50.10810">
    <property type="entry name" value="Tandem AAA-ATPase domain"/>
    <property type="match status" value="1"/>
</dbReference>
<evidence type="ECO:0000259" key="5">
    <source>
        <dbReference type="PROSITE" id="PS51204"/>
    </source>
</evidence>
<dbReference type="GO" id="GO:0035267">
    <property type="term" value="C:NuA4 histone acetyltransferase complex"/>
    <property type="evidence" value="ECO:0007669"/>
    <property type="project" value="InterPro"/>
</dbReference>
<feature type="domain" description="Myb-like" evidence="4">
    <location>
        <begin position="1230"/>
        <end position="1286"/>
    </location>
</feature>
<feature type="region of interest" description="Disordered" evidence="3">
    <location>
        <begin position="1558"/>
        <end position="1578"/>
    </location>
</feature>
<feature type="compositionally biased region" description="Gly residues" evidence="3">
    <location>
        <begin position="1471"/>
        <end position="1485"/>
    </location>
</feature>
<dbReference type="EMBL" id="BRXY01000227">
    <property type="protein sequence ID" value="GMH78846.1"/>
    <property type="molecule type" value="Genomic_DNA"/>
</dbReference>
<feature type="compositionally biased region" description="Basic and acidic residues" evidence="3">
    <location>
        <begin position="1593"/>
        <end position="1609"/>
    </location>
</feature>
<dbReference type="PROSITE" id="PS51204">
    <property type="entry name" value="HSA"/>
    <property type="match status" value="1"/>
</dbReference>
<organism evidence="6 7">
    <name type="scientific">Triparma strigata</name>
    <dbReference type="NCBI Taxonomy" id="1606541"/>
    <lineage>
        <taxon>Eukaryota</taxon>
        <taxon>Sar</taxon>
        <taxon>Stramenopiles</taxon>
        <taxon>Ochrophyta</taxon>
        <taxon>Bolidophyceae</taxon>
        <taxon>Parmales</taxon>
        <taxon>Triparmaceae</taxon>
        <taxon>Triparma</taxon>
    </lineage>
</organism>
<feature type="region of interest" description="Disordered" evidence="3">
    <location>
        <begin position="1453"/>
        <end position="1503"/>
    </location>
</feature>
<sequence length="1630" mass="175755">MQVEEAARGLASRKYLLSVTQSVKAEAAKLLNSKPGKLDKAEEVASHKAMTVSANSRKNQKVTTSNPTPSLSGGGEEKRSVRQRVGRNYADVVRGDTMDVGGNIVFSGSGSGQFQNRHQDRRVSEVRQPPPKKKWIPPPSELTRNAEFNALVAKRAEILQKLGGPETGEGERGYPKEGVARLEGVPVRLPNRRKTQWDYMLDEMEWMAEDFKQERIWKNVAARGIGLSIVREVEGKRRKGAEEKSGPTDDGDVEMRGLAKAISDTVLSHWGQCGIAGPLADDGFKNWAAWAKYKNLDAKDPMEAQQVVEETEEVLPDLDEITKGLEGVAAKAGKLGAADGEFKLEKVLSKLQAVKDYGLVITGGSGRTGIVSDFINGGKGKQLVICPPASVIKWRSKLASCSLVGFPGGTYNPNVEPEDEKVTLCELSAMRVSLLNVKLLEQEWETIWVDLRGENEESIPWGWWAKLQKLKFKRRVLIEGGGKGLDARDTSAGLLQDFCCKRLAFCYPGFGKGERVFDWAKGDGEKVEEKLKEAISPFVFSLSEEEEDELPPCELVKVPLSKSQADVYNATAHSLIGGKSTSVIANGLIKLRNICTSVYDLKNAGVVVLDKGYVDKELALDITSKSCKMKGVKDILDAMEGDEKLLVLASLPSTLHLLHRLLTSLSIAHESLVSPLTPTPSSVQLSIEKFDKGAVKVLCASPTGLWGGLLPSNCNVVVVDDDWSGRQSSQLHTILLKVQPSNVKRIVAANTIEEEIFSRRIDWDEGNEGGDAATDEHGILTGGANLGKGLVDLRGKPLVDVLKCPNEGEAVFLPSATGATDASSDAPTNNALTGQLSVLESRACVLSTGDDGADEEGVGVDGCVIVMPKTIQPFSASRLDMGAMRARMYVSKLAALTQPGIEAVDKVEEEDPVFLKKMGERWESLGVGCDDAVKLCKLLTYDGGEENKVATVGGGSAKGRGQKGSFYAQAYANFVEGNQERTHCLNGTFETVMAPPAIPGVLTDGEGGAGNNIAGGSFGMLGEGRMISAFEAARVASKTSTSVSDYRHFGFEGKQPFLNSMLLFVKRHPSQQQKRKRGGVDIGRFIREGESGEECEIRVRAEVRRTRSQKQFKIANSLAKNSAARSHAGPGVPILFQSTTDSKTIDRSIVSIKPLKAVKGEEMVETGDIERRRNVLQKKRFRRDSGPSKVYFGPFESGWFNSSGGQSGIHPPRPVAGISLPMGVSLRTSERNMDTDPWTKDEDEEISNCSSRFGFNWHVSSFCASAAGRKGKRSARQCLERWQELAHDSSSMSKDIKDVDKEWKKIESADGDQGVQQLLWERVASNRVGSYIVSDDDNERGETAVAMEMEGEADGGEADTSKSAVKKRLVALRAASIKKRQPPGIPGTDSSAQQPAPAHASHKTASTNAAAQLISSAGVKAETTQAGELWPLQLLEAFKLKSTMRGAVPLPTTQKAKQGGAQETPGFSPPQGGGGGRGGGGGGGAAAKANTPPPSSAVSNGGRAEVVAEMYPPLTEQTIQANKKKQDDVNSTALTYALDLAENLEQWNRLVTSAGALASGKSPPPAFPAHEKRQQVEQRRYEQELALYHQRKRAYEESLRQQAIREEKQQPMGGGGGGGGGNPNPSAPSK</sequence>
<feature type="region of interest" description="Disordered" evidence="3">
    <location>
        <begin position="1592"/>
        <end position="1630"/>
    </location>
</feature>
<name>A0A9W7ATI3_9STRA</name>
<dbReference type="OrthoDB" id="195612at2759"/>
<feature type="region of interest" description="Disordered" evidence="3">
    <location>
        <begin position="107"/>
        <end position="137"/>
    </location>
</feature>
<dbReference type="InterPro" id="IPR044798">
    <property type="entry name" value="EAF1A/B"/>
</dbReference>
<dbReference type="InterPro" id="IPR014012">
    <property type="entry name" value="HSA_dom"/>
</dbReference>
<comment type="similarity">
    <text evidence="1">Belongs to the EAF1 family.</text>
</comment>
<feature type="compositionally biased region" description="Gly residues" evidence="3">
    <location>
        <begin position="1612"/>
        <end position="1622"/>
    </location>
</feature>
<gene>
    <name evidence="6" type="ORF">TrST_g8158</name>
</gene>
<proteinExistence type="inferred from homology"/>
<comment type="caution">
    <text evidence="6">The sequence shown here is derived from an EMBL/GenBank/DDBJ whole genome shotgun (WGS) entry which is preliminary data.</text>
</comment>
<dbReference type="InterPro" id="IPR038718">
    <property type="entry name" value="SNF2-like_sf"/>
</dbReference>
<evidence type="ECO:0000256" key="3">
    <source>
        <dbReference type="SAM" id="MobiDB-lite"/>
    </source>
</evidence>
<evidence type="ECO:0000313" key="7">
    <source>
        <dbReference type="Proteomes" id="UP001165085"/>
    </source>
</evidence>
<evidence type="ECO:0008006" key="8">
    <source>
        <dbReference type="Google" id="ProtNLM"/>
    </source>
</evidence>
<dbReference type="InterPro" id="IPR001005">
    <property type="entry name" value="SANT/Myb"/>
</dbReference>
<evidence type="ECO:0000259" key="4">
    <source>
        <dbReference type="PROSITE" id="PS50090"/>
    </source>
</evidence>
<protein>
    <recommendedName>
        <fullName evidence="8">Myb-like domain-containing protein</fullName>
    </recommendedName>
</protein>
<dbReference type="PANTHER" id="PTHR46774:SF3">
    <property type="entry name" value="CHROMATIN MODIFICATION-RELATED PROTEIN EAF1 A-RELATED"/>
    <property type="match status" value="1"/>
</dbReference>
<evidence type="ECO:0000256" key="2">
    <source>
        <dbReference type="ARBA" id="ARBA00022853"/>
    </source>
</evidence>
<dbReference type="Pfam" id="PF07529">
    <property type="entry name" value="HSA"/>
    <property type="match status" value="1"/>
</dbReference>
<keyword evidence="2" id="KW-0156">Chromatin regulator</keyword>
<dbReference type="InterPro" id="IPR009057">
    <property type="entry name" value="Homeodomain-like_sf"/>
</dbReference>
<dbReference type="Proteomes" id="UP001165085">
    <property type="component" value="Unassembled WGS sequence"/>
</dbReference>
<dbReference type="InterPro" id="IPR027417">
    <property type="entry name" value="P-loop_NTPase"/>
</dbReference>
<dbReference type="Gene3D" id="1.10.10.60">
    <property type="entry name" value="Homeodomain-like"/>
    <property type="match status" value="1"/>
</dbReference>
<dbReference type="GO" id="GO:0006325">
    <property type="term" value="P:chromatin organization"/>
    <property type="evidence" value="ECO:0007669"/>
    <property type="project" value="UniProtKB-KW"/>
</dbReference>
<evidence type="ECO:0000256" key="1">
    <source>
        <dbReference type="ARBA" id="ARBA00008913"/>
    </source>
</evidence>
<feature type="compositionally biased region" description="Basic and acidic residues" evidence="3">
    <location>
        <begin position="1569"/>
        <end position="1578"/>
    </location>
</feature>
<dbReference type="SUPFAM" id="SSF52540">
    <property type="entry name" value="P-loop containing nucleoside triphosphate hydrolases"/>
    <property type="match status" value="1"/>
</dbReference>
<evidence type="ECO:0000313" key="6">
    <source>
        <dbReference type="EMBL" id="GMH78846.1"/>
    </source>
</evidence>
<dbReference type="PANTHER" id="PTHR46774">
    <property type="entry name" value="CHROMATIN MODIFICATION-RELATED PROTEIN EAF1 A-RELATED"/>
    <property type="match status" value="1"/>
</dbReference>
<feature type="domain" description="HSA" evidence="5">
    <location>
        <begin position="184"/>
        <end position="260"/>
    </location>
</feature>
<feature type="compositionally biased region" description="Polar residues" evidence="3">
    <location>
        <begin position="107"/>
        <end position="116"/>
    </location>
</feature>
<reference evidence="7" key="1">
    <citation type="journal article" date="2023" name="Commun. Biol.">
        <title>Genome analysis of Parmales, the sister group of diatoms, reveals the evolutionary specialization of diatoms from phago-mixotrophs to photoautotrophs.</title>
        <authorList>
            <person name="Ban H."/>
            <person name="Sato S."/>
            <person name="Yoshikawa S."/>
            <person name="Yamada K."/>
            <person name="Nakamura Y."/>
            <person name="Ichinomiya M."/>
            <person name="Sato N."/>
            <person name="Blanc-Mathieu R."/>
            <person name="Endo H."/>
            <person name="Kuwata A."/>
            <person name="Ogata H."/>
        </authorList>
    </citation>
    <scope>NUCLEOTIDE SEQUENCE [LARGE SCALE GENOMIC DNA]</scope>
    <source>
        <strain evidence="7">NIES 3701</strain>
    </source>
</reference>
<feature type="compositionally biased region" description="Polar residues" evidence="3">
    <location>
        <begin position="52"/>
        <end position="71"/>
    </location>
</feature>
<feature type="compositionally biased region" description="Basic and acidic residues" evidence="3">
    <location>
        <begin position="36"/>
        <end position="46"/>
    </location>
</feature>
<dbReference type="CDD" id="cd00167">
    <property type="entry name" value="SANT"/>
    <property type="match status" value="1"/>
</dbReference>
<dbReference type="SUPFAM" id="SSF46689">
    <property type="entry name" value="Homeodomain-like"/>
    <property type="match status" value="1"/>
</dbReference>
<dbReference type="PROSITE" id="PS50090">
    <property type="entry name" value="MYB_LIKE"/>
    <property type="match status" value="1"/>
</dbReference>
<feature type="region of interest" description="Disordered" evidence="3">
    <location>
        <begin position="1375"/>
        <end position="1407"/>
    </location>
</feature>
<feature type="compositionally biased region" description="Low complexity" evidence="3">
    <location>
        <begin position="1390"/>
        <end position="1399"/>
    </location>
</feature>